<evidence type="ECO:0000313" key="2">
    <source>
        <dbReference type="EMBL" id="CAA3031072.1"/>
    </source>
</evidence>
<dbReference type="Proteomes" id="UP000594638">
    <property type="component" value="Unassembled WGS sequence"/>
</dbReference>
<dbReference type="AlphaFoldDB" id="A0A8S0VGH8"/>
<dbReference type="OrthoDB" id="927638at2759"/>
<feature type="compositionally biased region" description="Low complexity" evidence="1">
    <location>
        <begin position="218"/>
        <end position="229"/>
    </location>
</feature>
<reference evidence="2 3" key="1">
    <citation type="submission" date="2019-12" db="EMBL/GenBank/DDBJ databases">
        <authorList>
            <person name="Alioto T."/>
            <person name="Alioto T."/>
            <person name="Gomez Garrido J."/>
        </authorList>
    </citation>
    <scope>NUCLEOTIDE SEQUENCE [LARGE SCALE GENOMIC DNA]</scope>
</reference>
<keyword evidence="3" id="KW-1185">Reference proteome</keyword>
<evidence type="ECO:0000256" key="1">
    <source>
        <dbReference type="SAM" id="MobiDB-lite"/>
    </source>
</evidence>
<dbReference type="Gramene" id="OE9A080171T1">
    <property type="protein sequence ID" value="OE9A080171C1"/>
    <property type="gene ID" value="OE9A080171"/>
</dbReference>
<protein>
    <submittedName>
        <fullName evidence="2">Uncharacterized protein</fullName>
    </submittedName>
</protein>
<proteinExistence type="predicted"/>
<feature type="compositionally biased region" description="Acidic residues" evidence="1">
    <location>
        <begin position="242"/>
        <end position="251"/>
    </location>
</feature>
<sequence length="266" mass="29567">MAASQSHFGDSFSFEDFQKLLTRPYITPNFLTPANVELKEFYLGPAFNNVEAIEQAAVGQLFPCTQGPSFLNSLPLGPLRERGTNAKVGDEIYAPQFFARQLSFDQTWHVPPCYSRNLIDRFHAINKVKAEAIDARNILLTSSFSLAPFNPSRAIHPLFEQLWPSVKRRLFAADVNRAFHSLDQPNISSTSPILVTPLSIRSPSFPARTKQSARPSTSLPAKPTAAKSAPSRKRPVSASPILEDDADDDDDTPLIVRRKVIKLVYS</sequence>
<gene>
    <name evidence="2" type="ORF">OLEA9_A080171</name>
</gene>
<comment type="caution">
    <text evidence="2">The sequence shown here is derived from an EMBL/GenBank/DDBJ whole genome shotgun (WGS) entry which is preliminary data.</text>
</comment>
<organism evidence="2 3">
    <name type="scientific">Olea europaea subsp. europaea</name>
    <dbReference type="NCBI Taxonomy" id="158383"/>
    <lineage>
        <taxon>Eukaryota</taxon>
        <taxon>Viridiplantae</taxon>
        <taxon>Streptophyta</taxon>
        <taxon>Embryophyta</taxon>
        <taxon>Tracheophyta</taxon>
        <taxon>Spermatophyta</taxon>
        <taxon>Magnoliopsida</taxon>
        <taxon>eudicotyledons</taxon>
        <taxon>Gunneridae</taxon>
        <taxon>Pentapetalae</taxon>
        <taxon>asterids</taxon>
        <taxon>lamiids</taxon>
        <taxon>Lamiales</taxon>
        <taxon>Oleaceae</taxon>
        <taxon>Oleeae</taxon>
        <taxon>Olea</taxon>
    </lineage>
</organism>
<evidence type="ECO:0000313" key="3">
    <source>
        <dbReference type="Proteomes" id="UP000594638"/>
    </source>
</evidence>
<feature type="region of interest" description="Disordered" evidence="1">
    <location>
        <begin position="204"/>
        <end position="251"/>
    </location>
</feature>
<accession>A0A8S0VGH8</accession>
<dbReference type="EMBL" id="CACTIH010009417">
    <property type="protein sequence ID" value="CAA3031072.1"/>
    <property type="molecule type" value="Genomic_DNA"/>
</dbReference>
<name>A0A8S0VGH8_OLEEU</name>